<keyword evidence="2" id="KW-1133">Transmembrane helix</keyword>
<feature type="transmembrane region" description="Helical" evidence="2">
    <location>
        <begin position="1056"/>
        <end position="1079"/>
    </location>
</feature>
<feature type="transmembrane region" description="Helical" evidence="2">
    <location>
        <begin position="1227"/>
        <end position="1248"/>
    </location>
</feature>
<reference evidence="3 4" key="1">
    <citation type="submission" date="2022-02" db="EMBL/GenBank/DDBJ databases">
        <title>Chromosome-level reference genomes for two strains of Caenorhabditis briggsae: an improved platform for comparative genomics.</title>
        <authorList>
            <person name="Stevens L."/>
            <person name="Andersen E.C."/>
        </authorList>
    </citation>
    <scope>NUCLEOTIDE SEQUENCE [LARGE SCALE GENOMIC DNA]</scope>
    <source>
        <strain evidence="3">QX1410_ONT</strain>
        <tissue evidence="3">Whole-organism</tissue>
    </source>
</reference>
<feature type="transmembrane region" description="Helical" evidence="2">
    <location>
        <begin position="1260"/>
        <end position="1280"/>
    </location>
</feature>
<evidence type="ECO:0000313" key="3">
    <source>
        <dbReference type="EMBL" id="ULT91481.1"/>
    </source>
</evidence>
<feature type="transmembrane region" description="Helical" evidence="2">
    <location>
        <begin position="1014"/>
        <end position="1035"/>
    </location>
</feature>
<feature type="transmembrane region" description="Helical" evidence="2">
    <location>
        <begin position="1435"/>
        <end position="1454"/>
    </location>
</feature>
<dbReference type="EMBL" id="CP090895">
    <property type="protein sequence ID" value="ULT91481.1"/>
    <property type="molecule type" value="Genomic_DNA"/>
</dbReference>
<sequence>MSDGGRNQQLQAIQKIGVETEKMMELLKKDSLNAVKKLQIITTLCTDHNLEAVYIEKVAEKLVKYFSQASIFKRRKMALRISRLPLTTKIIICRAFLAQGIENFPMELMLIQETRKAGVKIKATGFKKTECEFAMALGNNAWGRLGIGSDVDHISELTPVKLPGNVRHIEMGQFHTIFVLTNGELYGCGKAANFLEGNHEAEEIIATPVKLDYFKCRPKVNHEIVLTDASTKITGYTEDSSLIIGKYTPTENIRILSSGENWTIINKLRLAENREAEEHKNRKITVDVHDGTRRELIVRPDCTWFGKDNEKQGIVFLLDGFRVNSEHLWKNYFYTDDGVAYAMFDKNMYKGKLIIVPRVADHSGDDSSDEEEDGDIQVADALIERKGDVLLCVMEEIVAPFEFGTMKMTTCGESIIRYRKHEPDNKRESDKNLNILPQFRVGMMPTELKYPQDSEVTCSTQQLQAVHEKLLDQWPIKKISELYTMHGLARSTVLPRILLSLIHFLRLNENGLPKVFVENINDEYTLDVNAIRKEMHTAFKMGLKIPVMVVGTDWTSAQSEKRELEVKKKCRAYILGLMDTVSDLLKKLGQIPLKYRLNQLDAKFGYFVKQIVENNFDVEKANSGIFAIPRGMHNFKWNHCEESMKDRITENDVDGSEERLHLIRVEALPVQDKNTSYREHMIYWTLTTRFHISCIDPKLLEHIVDGNVINLNMVCINDENTQRYNDYLDAFFIINDSDLQLQSFDRNIDIKSVTATLLAKDKYTIETSDGIRLEVPKVLFEIYSGYDGARKRTSVMTTELMDEFKLDHTAEAVELALQCLVDVRVFYNATMDLKIQVFELFEYCMITRLRCELLRMIVITAEESDCEFLRPLILHKWDEMLALIVNLRPEILIFWKSLPLKRSYLHQLNMFSELISTRRYDMLSPLASSPIEHLYNTCEFEAENEKINQKFMSKFMSKDAQDRDVQWDLMKLILSWDNKDKRAAKRPGDSLNVNFTGMRPRRPRIEHLAEARDFKFFVVYRCYFKLLVFINILSVPIDIYNLDKTKIPILGDSEQFLVWHFVGFVLYQVFHHFIAISMSGFYDDFLPLLVVGEAIQAYLVLLYHWNTKVTYHQNSSEQLFNLFFWTFKLQYFFVYIFLFRSFLFVLVPVISSLFSSVDLNDEAHLTYEKNHFIFWNFTYQDCRRFVSKIHQFNMLTQVFVLLLDLASLVNTEQDKNHKLKGDTLKCSFAFCTFFIMVAYQLIVSIRIASTYISHKHHICWVRWEMAQLLLSVMWLFNPFYTSCPEEYFLPGIIAKYTFNYQYVAFSIFLFTSMINCYVYFKMSQIAKYKKRLRNVILYQQSVKYGGISYKTWEYFIFVLLLIPLLSVPIAWYLDELEYDRSLTFKDLWDDDNFKMEFRIVFLLWCFMWIQLLHISLFGCFAFSNFDMAGLFSLEIANLLLTFVVSSIWFFPNLVGFQIFVDYFSKKYPRTSDALTMSLIIFLVLVLTLLLLSIEIGNPDPKKIDDYEVLDGENTSSTKKGAYEHPFYLNRKNIPEMENLRKRK</sequence>
<dbReference type="Proteomes" id="UP000827892">
    <property type="component" value="Chromosome V"/>
</dbReference>
<keyword evidence="2" id="KW-0472">Membrane</keyword>
<organism evidence="3 4">
    <name type="scientific">Caenorhabditis briggsae</name>
    <dbReference type="NCBI Taxonomy" id="6238"/>
    <lineage>
        <taxon>Eukaryota</taxon>
        <taxon>Metazoa</taxon>
        <taxon>Ecdysozoa</taxon>
        <taxon>Nematoda</taxon>
        <taxon>Chromadorea</taxon>
        <taxon>Rhabditida</taxon>
        <taxon>Rhabditina</taxon>
        <taxon>Rhabditomorpha</taxon>
        <taxon>Rhabditoidea</taxon>
        <taxon>Rhabditidae</taxon>
        <taxon>Peloderinae</taxon>
        <taxon>Caenorhabditis</taxon>
    </lineage>
</organism>
<protein>
    <submittedName>
        <fullName evidence="3">Uncharacterized protein</fullName>
    </submittedName>
</protein>
<dbReference type="Gene3D" id="2.130.10.30">
    <property type="entry name" value="Regulator of chromosome condensation 1/beta-lactamase-inhibitor protein II"/>
    <property type="match status" value="1"/>
</dbReference>
<evidence type="ECO:0000256" key="2">
    <source>
        <dbReference type="SAM" id="Phobius"/>
    </source>
</evidence>
<feature type="transmembrane region" description="Helical" evidence="2">
    <location>
        <begin position="1474"/>
        <end position="1493"/>
    </location>
</feature>
<feature type="transmembrane region" description="Helical" evidence="2">
    <location>
        <begin position="1300"/>
        <end position="1320"/>
    </location>
</feature>
<evidence type="ECO:0000256" key="1">
    <source>
        <dbReference type="PROSITE-ProRule" id="PRU00235"/>
    </source>
</evidence>
<dbReference type="InterPro" id="IPR009091">
    <property type="entry name" value="RCC1/BLIP-II"/>
</dbReference>
<evidence type="ECO:0000313" key="4">
    <source>
        <dbReference type="Proteomes" id="UP000827892"/>
    </source>
</evidence>
<dbReference type="InterPro" id="IPR000408">
    <property type="entry name" value="Reg_chr_condens"/>
</dbReference>
<feature type="transmembrane region" description="Helical" evidence="2">
    <location>
        <begin position="1354"/>
        <end position="1373"/>
    </location>
</feature>
<feature type="transmembrane region" description="Helical" evidence="2">
    <location>
        <begin position="1132"/>
        <end position="1154"/>
    </location>
</feature>
<keyword evidence="2" id="KW-0812">Transmembrane</keyword>
<feature type="transmembrane region" description="Helical" evidence="2">
    <location>
        <begin position="1399"/>
        <end position="1423"/>
    </location>
</feature>
<accession>A0AAE9A6W3</accession>
<dbReference type="PROSITE" id="PS50012">
    <property type="entry name" value="RCC1_3"/>
    <property type="match status" value="1"/>
</dbReference>
<dbReference type="SUPFAM" id="SSF50985">
    <property type="entry name" value="RCC1/BLIP-II"/>
    <property type="match status" value="1"/>
</dbReference>
<feature type="repeat" description="RCC1" evidence="1">
    <location>
        <begin position="132"/>
        <end position="182"/>
    </location>
</feature>
<feature type="transmembrane region" description="Helical" evidence="2">
    <location>
        <begin position="1085"/>
        <end position="1105"/>
    </location>
</feature>
<gene>
    <name evidence="3" type="ORF">L3Y34_009241</name>
</gene>
<name>A0AAE9A6W3_CAEBR</name>
<proteinExistence type="predicted"/>